<sequence>MDVKQSANDQQNTRARIQMKAQVRKMNEEATKHPPSTMPGNREANAGGVNREEGDRKTRTNDRATDGGE</sequence>
<dbReference type="Proteomes" id="UP001595445">
    <property type="component" value="Unassembled WGS sequence"/>
</dbReference>
<evidence type="ECO:0000256" key="1">
    <source>
        <dbReference type="SAM" id="MobiDB-lite"/>
    </source>
</evidence>
<dbReference type="EMBL" id="JBHRSM010000013">
    <property type="protein sequence ID" value="MFC3085919.1"/>
    <property type="molecule type" value="Genomic_DNA"/>
</dbReference>
<proteinExistence type="predicted"/>
<dbReference type="RefSeq" id="WP_197643156.1">
    <property type="nucleotide sequence ID" value="NZ_JAEACP010000008.1"/>
</dbReference>
<protein>
    <submittedName>
        <fullName evidence="2">Uncharacterized protein</fullName>
    </submittedName>
</protein>
<comment type="caution">
    <text evidence="2">The sequence shown here is derived from an EMBL/GenBank/DDBJ whole genome shotgun (WGS) entry which is preliminary data.</text>
</comment>
<feature type="compositionally biased region" description="Basic and acidic residues" evidence="1">
    <location>
        <begin position="50"/>
        <end position="69"/>
    </location>
</feature>
<reference evidence="3" key="1">
    <citation type="journal article" date="2019" name="Int. J. Syst. Evol. Microbiol.">
        <title>The Global Catalogue of Microorganisms (GCM) 10K type strain sequencing project: providing services to taxonomists for standard genome sequencing and annotation.</title>
        <authorList>
            <consortium name="The Broad Institute Genomics Platform"/>
            <consortium name="The Broad Institute Genome Sequencing Center for Infectious Disease"/>
            <person name="Wu L."/>
            <person name="Ma J."/>
        </authorList>
    </citation>
    <scope>NUCLEOTIDE SEQUENCE [LARGE SCALE GENOMIC DNA]</scope>
    <source>
        <strain evidence="3">KCTC 62102</strain>
    </source>
</reference>
<evidence type="ECO:0000313" key="2">
    <source>
        <dbReference type="EMBL" id="MFC3085919.1"/>
    </source>
</evidence>
<evidence type="ECO:0000313" key="3">
    <source>
        <dbReference type="Proteomes" id="UP001595445"/>
    </source>
</evidence>
<name>A0ABV7DV02_9RHOB</name>
<organism evidence="2 3">
    <name type="scientific">Tabrizicola soli</name>
    <dbReference type="NCBI Taxonomy" id="2185115"/>
    <lineage>
        <taxon>Bacteria</taxon>
        <taxon>Pseudomonadati</taxon>
        <taxon>Pseudomonadota</taxon>
        <taxon>Alphaproteobacteria</taxon>
        <taxon>Rhodobacterales</taxon>
        <taxon>Paracoccaceae</taxon>
        <taxon>Tabrizicola</taxon>
    </lineage>
</organism>
<feature type="region of interest" description="Disordered" evidence="1">
    <location>
        <begin position="1"/>
        <end position="69"/>
    </location>
</feature>
<keyword evidence="3" id="KW-1185">Reference proteome</keyword>
<gene>
    <name evidence="2" type="ORF">ACFOD6_07640</name>
</gene>
<accession>A0ABV7DV02</accession>
<feature type="compositionally biased region" description="Polar residues" evidence="1">
    <location>
        <begin position="1"/>
        <end position="15"/>
    </location>
</feature>